<accession>A0A151MWZ7</accession>
<sequence length="90" mass="10143">MERYFYPIGSRPEKKDLIFTTANPGTMKLDFHRQQIRISTQPSVHDHEANKWTNLEGAGGGPLEAVGVHGSVRIHACMLDAVWTNFDFSD</sequence>
<comment type="caution">
    <text evidence="1">The sequence shown here is derived from an EMBL/GenBank/DDBJ whole genome shotgun (WGS) entry which is preliminary data.</text>
</comment>
<gene>
    <name evidence="1" type="ORF">Y1Q_0009882</name>
</gene>
<reference evidence="1 2" key="1">
    <citation type="journal article" date="2012" name="Genome Biol.">
        <title>Sequencing three crocodilian genomes to illuminate the evolution of archosaurs and amniotes.</title>
        <authorList>
            <person name="St John J.A."/>
            <person name="Braun E.L."/>
            <person name="Isberg S.R."/>
            <person name="Miles L.G."/>
            <person name="Chong A.Y."/>
            <person name="Gongora J."/>
            <person name="Dalzell P."/>
            <person name="Moran C."/>
            <person name="Bed'hom B."/>
            <person name="Abzhanov A."/>
            <person name="Burgess S.C."/>
            <person name="Cooksey A.M."/>
            <person name="Castoe T.A."/>
            <person name="Crawford N.G."/>
            <person name="Densmore L.D."/>
            <person name="Drew J.C."/>
            <person name="Edwards S.V."/>
            <person name="Faircloth B.C."/>
            <person name="Fujita M.K."/>
            <person name="Greenwold M.J."/>
            <person name="Hoffmann F.G."/>
            <person name="Howard J.M."/>
            <person name="Iguchi T."/>
            <person name="Janes D.E."/>
            <person name="Khan S.Y."/>
            <person name="Kohno S."/>
            <person name="de Koning A.J."/>
            <person name="Lance S.L."/>
            <person name="McCarthy F.M."/>
            <person name="McCormack J.E."/>
            <person name="Merchant M.E."/>
            <person name="Peterson D.G."/>
            <person name="Pollock D.D."/>
            <person name="Pourmand N."/>
            <person name="Raney B.J."/>
            <person name="Roessler K.A."/>
            <person name="Sanford J.R."/>
            <person name="Sawyer R.H."/>
            <person name="Schmidt C.J."/>
            <person name="Triplett E.W."/>
            <person name="Tuberville T.D."/>
            <person name="Venegas-Anaya M."/>
            <person name="Howard J.T."/>
            <person name="Jarvis E.D."/>
            <person name="Guillette L.J.Jr."/>
            <person name="Glenn T.C."/>
            <person name="Green R.E."/>
            <person name="Ray D.A."/>
        </authorList>
    </citation>
    <scope>NUCLEOTIDE SEQUENCE [LARGE SCALE GENOMIC DNA]</scope>
    <source>
        <strain evidence="1">KSC_2009_1</strain>
    </source>
</reference>
<organism evidence="1 2">
    <name type="scientific">Alligator mississippiensis</name>
    <name type="common">American alligator</name>
    <dbReference type="NCBI Taxonomy" id="8496"/>
    <lineage>
        <taxon>Eukaryota</taxon>
        <taxon>Metazoa</taxon>
        <taxon>Chordata</taxon>
        <taxon>Craniata</taxon>
        <taxon>Vertebrata</taxon>
        <taxon>Euteleostomi</taxon>
        <taxon>Archelosauria</taxon>
        <taxon>Archosauria</taxon>
        <taxon>Crocodylia</taxon>
        <taxon>Alligatoridae</taxon>
        <taxon>Alligatorinae</taxon>
        <taxon>Alligator</taxon>
    </lineage>
</organism>
<name>A0A151MWZ7_ALLMI</name>
<dbReference type="Proteomes" id="UP000050525">
    <property type="component" value="Unassembled WGS sequence"/>
</dbReference>
<evidence type="ECO:0000313" key="1">
    <source>
        <dbReference type="EMBL" id="KYO29081.1"/>
    </source>
</evidence>
<evidence type="ECO:0000313" key="2">
    <source>
        <dbReference type="Proteomes" id="UP000050525"/>
    </source>
</evidence>
<dbReference type="AlphaFoldDB" id="A0A151MWZ7"/>
<keyword evidence="2" id="KW-1185">Reference proteome</keyword>
<proteinExistence type="predicted"/>
<dbReference type="EMBL" id="AKHW03004724">
    <property type="protein sequence ID" value="KYO29081.1"/>
    <property type="molecule type" value="Genomic_DNA"/>
</dbReference>
<protein>
    <submittedName>
        <fullName evidence="1">Uncharacterized protein</fullName>
    </submittedName>
</protein>